<feature type="region of interest" description="Disordered" evidence="1">
    <location>
        <begin position="1"/>
        <end position="20"/>
    </location>
</feature>
<proteinExistence type="predicted"/>
<gene>
    <name evidence="2" type="ORF">B0H17DRAFT_1147513</name>
</gene>
<dbReference type="AlphaFoldDB" id="A0AAD7FZQ7"/>
<sequence>MYSLDQSPDPLRQDAPVERWEGGHIGPPLYSWCIPNRDCKAWIRASNFHPGKRRDGWTSGHQTKRDSKQMMLFDSPTSPPVHPRVDRTLTCAETELNGTDFVSLVRAKAVAVVPVLVNRVGNFKPLDMIAARGGIACTGPAARSDKQAREEFDSIFSPSTKYGVGREVLVPPPPSTETSSVGNGTRILLKFEAQRRPRLFSPSSSAADITGLSDERASELYRTRTIQALAYPPTGIIPPKALAPRDRRPSPSMRHGVYTVT</sequence>
<dbReference type="Proteomes" id="UP001221757">
    <property type="component" value="Unassembled WGS sequence"/>
</dbReference>
<keyword evidence="3" id="KW-1185">Reference proteome</keyword>
<name>A0AAD7FZQ7_MYCRO</name>
<protein>
    <submittedName>
        <fullName evidence="2">Uncharacterized protein</fullName>
    </submittedName>
</protein>
<accession>A0AAD7FZQ7</accession>
<feature type="compositionally biased region" description="Basic and acidic residues" evidence="1">
    <location>
        <begin position="11"/>
        <end position="20"/>
    </location>
</feature>
<dbReference type="EMBL" id="JARKIE010000353">
    <property type="protein sequence ID" value="KAJ7651924.1"/>
    <property type="molecule type" value="Genomic_DNA"/>
</dbReference>
<organism evidence="2 3">
    <name type="scientific">Mycena rosella</name>
    <name type="common">Pink bonnet</name>
    <name type="synonym">Agaricus rosellus</name>
    <dbReference type="NCBI Taxonomy" id="1033263"/>
    <lineage>
        <taxon>Eukaryota</taxon>
        <taxon>Fungi</taxon>
        <taxon>Dikarya</taxon>
        <taxon>Basidiomycota</taxon>
        <taxon>Agaricomycotina</taxon>
        <taxon>Agaricomycetes</taxon>
        <taxon>Agaricomycetidae</taxon>
        <taxon>Agaricales</taxon>
        <taxon>Marasmiineae</taxon>
        <taxon>Mycenaceae</taxon>
        <taxon>Mycena</taxon>
    </lineage>
</organism>
<evidence type="ECO:0000313" key="2">
    <source>
        <dbReference type="EMBL" id="KAJ7651924.1"/>
    </source>
</evidence>
<reference evidence="2" key="1">
    <citation type="submission" date="2023-03" db="EMBL/GenBank/DDBJ databases">
        <title>Massive genome expansion in bonnet fungi (Mycena s.s.) driven by repeated elements and novel gene families across ecological guilds.</title>
        <authorList>
            <consortium name="Lawrence Berkeley National Laboratory"/>
            <person name="Harder C.B."/>
            <person name="Miyauchi S."/>
            <person name="Viragh M."/>
            <person name="Kuo A."/>
            <person name="Thoen E."/>
            <person name="Andreopoulos B."/>
            <person name="Lu D."/>
            <person name="Skrede I."/>
            <person name="Drula E."/>
            <person name="Henrissat B."/>
            <person name="Morin E."/>
            <person name="Kohler A."/>
            <person name="Barry K."/>
            <person name="LaButti K."/>
            <person name="Morin E."/>
            <person name="Salamov A."/>
            <person name="Lipzen A."/>
            <person name="Mereny Z."/>
            <person name="Hegedus B."/>
            <person name="Baldrian P."/>
            <person name="Stursova M."/>
            <person name="Weitz H."/>
            <person name="Taylor A."/>
            <person name="Grigoriev I.V."/>
            <person name="Nagy L.G."/>
            <person name="Martin F."/>
            <person name="Kauserud H."/>
        </authorList>
    </citation>
    <scope>NUCLEOTIDE SEQUENCE</scope>
    <source>
        <strain evidence="2">CBHHK067</strain>
    </source>
</reference>
<comment type="caution">
    <text evidence="2">The sequence shown here is derived from an EMBL/GenBank/DDBJ whole genome shotgun (WGS) entry which is preliminary data.</text>
</comment>
<feature type="region of interest" description="Disordered" evidence="1">
    <location>
        <begin position="236"/>
        <end position="261"/>
    </location>
</feature>
<evidence type="ECO:0000313" key="3">
    <source>
        <dbReference type="Proteomes" id="UP001221757"/>
    </source>
</evidence>
<evidence type="ECO:0000256" key="1">
    <source>
        <dbReference type="SAM" id="MobiDB-lite"/>
    </source>
</evidence>